<dbReference type="Gene3D" id="3.40.630.10">
    <property type="entry name" value="Zn peptidases"/>
    <property type="match status" value="1"/>
</dbReference>
<dbReference type="GO" id="GO:0006508">
    <property type="term" value="P:proteolysis"/>
    <property type="evidence" value="ECO:0007669"/>
    <property type="project" value="UniProtKB-KW"/>
</dbReference>
<proteinExistence type="predicted"/>
<feature type="domain" description="Peptidase M28" evidence="7">
    <location>
        <begin position="288"/>
        <end position="493"/>
    </location>
</feature>
<organism evidence="8">
    <name type="scientific">marine metagenome</name>
    <dbReference type="NCBI Taxonomy" id="408172"/>
    <lineage>
        <taxon>unclassified sequences</taxon>
        <taxon>metagenomes</taxon>
        <taxon>ecological metagenomes</taxon>
    </lineage>
</organism>
<sequence>LILSGCDKPNNYESSSINKVEEDNLHKHIKILASDEFGGRGPGSIGGEKTKEYISKIFKELSLEPLKEDYLIEVPLVEVTVGEKSYLSLIENNKERKLQQGSETVYWTKKVSEKISVEDSDLVFVGYGIVAPEYQWNDYKGIDMRGKTAVMLINDPGFTTQDSNLFKGNAMTYYGRWTYKYEEAARQGAEAVLIIHETKPAAYPWQVVETSWQGKQIDLKREDMGQNRVNVEAWITYPIAEQIFTKANLNLENLKQQALEKDFKPVVIPGIKLKANLINKIKFSNSHNVAGIKRGTRSPHEFILMMAHWDHLGTKEGLSGDNIYNGAVDNATGVAGILELARTLSMYENERSLLFLAVTAEESGLLGSAYFAEYPPIELSNIVAGYNFDGVLPVGKTKDVIVVGYGASELEDILKTELDRVGKYIVPDPLPEKGFFYRSDHISFAKKGVPMLYADGGFDKVNGGKEAGKIFAEEYTAKNYHQPSDEYDPDWDLSGFVDQLTITKNMVKYLANSDKWPEWYEGNEFKMIREESLK</sequence>
<dbReference type="CDD" id="cd04821">
    <property type="entry name" value="PA_M28_1_2"/>
    <property type="match status" value="1"/>
</dbReference>
<keyword evidence="4" id="KW-0732">Signal</keyword>
<dbReference type="SUPFAM" id="SSF53187">
    <property type="entry name" value="Zn-dependent exopeptidases"/>
    <property type="match status" value="1"/>
</dbReference>
<evidence type="ECO:0000256" key="6">
    <source>
        <dbReference type="ARBA" id="ARBA00022833"/>
    </source>
</evidence>
<reference evidence="8" key="1">
    <citation type="submission" date="2018-05" db="EMBL/GenBank/DDBJ databases">
        <authorList>
            <person name="Lanie J.A."/>
            <person name="Ng W.-L."/>
            <person name="Kazmierczak K.M."/>
            <person name="Andrzejewski T.M."/>
            <person name="Davidsen T.M."/>
            <person name="Wayne K.J."/>
            <person name="Tettelin H."/>
            <person name="Glass J.I."/>
            <person name="Rusch D."/>
            <person name="Podicherti R."/>
            <person name="Tsui H.-C.T."/>
            <person name="Winkler M.E."/>
        </authorList>
    </citation>
    <scope>NUCLEOTIDE SEQUENCE</scope>
</reference>
<keyword evidence="5" id="KW-0378">Hydrolase</keyword>
<dbReference type="Pfam" id="PF04389">
    <property type="entry name" value="Peptidase_M28"/>
    <property type="match status" value="1"/>
</dbReference>
<keyword evidence="3" id="KW-0479">Metal-binding</keyword>
<accession>A0A382D9P9</accession>
<dbReference type="InterPro" id="IPR007484">
    <property type="entry name" value="Peptidase_M28"/>
</dbReference>
<evidence type="ECO:0000256" key="3">
    <source>
        <dbReference type="ARBA" id="ARBA00022723"/>
    </source>
</evidence>
<evidence type="ECO:0000313" key="8">
    <source>
        <dbReference type="EMBL" id="SVB34323.1"/>
    </source>
</evidence>
<feature type="non-terminal residue" evidence="8">
    <location>
        <position position="1"/>
    </location>
</feature>
<evidence type="ECO:0000259" key="7">
    <source>
        <dbReference type="Pfam" id="PF04389"/>
    </source>
</evidence>
<dbReference type="GO" id="GO:0046872">
    <property type="term" value="F:metal ion binding"/>
    <property type="evidence" value="ECO:0007669"/>
    <property type="project" value="UniProtKB-KW"/>
</dbReference>
<evidence type="ECO:0000256" key="4">
    <source>
        <dbReference type="ARBA" id="ARBA00022729"/>
    </source>
</evidence>
<dbReference type="CDD" id="cd05660">
    <property type="entry name" value="M28_like_PA"/>
    <property type="match status" value="1"/>
</dbReference>
<evidence type="ECO:0000256" key="5">
    <source>
        <dbReference type="ARBA" id="ARBA00022801"/>
    </source>
</evidence>
<dbReference type="SUPFAM" id="SSF52025">
    <property type="entry name" value="PA domain"/>
    <property type="match status" value="1"/>
</dbReference>
<dbReference type="EMBL" id="UINC01037993">
    <property type="protein sequence ID" value="SVB34323.1"/>
    <property type="molecule type" value="Genomic_DNA"/>
</dbReference>
<evidence type="ECO:0000256" key="1">
    <source>
        <dbReference type="ARBA" id="ARBA00022438"/>
    </source>
</evidence>
<evidence type="ECO:0000256" key="2">
    <source>
        <dbReference type="ARBA" id="ARBA00022670"/>
    </source>
</evidence>
<dbReference type="InterPro" id="IPR045175">
    <property type="entry name" value="M28_fam"/>
</dbReference>
<protein>
    <recommendedName>
        <fullName evidence="7">Peptidase M28 domain-containing protein</fullName>
    </recommendedName>
</protein>
<dbReference type="PANTHER" id="PTHR12147:SF56">
    <property type="entry name" value="AMINOPEPTIDASE YDR415C-RELATED"/>
    <property type="match status" value="1"/>
</dbReference>
<keyword evidence="2" id="KW-0645">Protease</keyword>
<dbReference type="PANTHER" id="PTHR12147">
    <property type="entry name" value="METALLOPEPTIDASE M28 FAMILY MEMBER"/>
    <property type="match status" value="1"/>
</dbReference>
<name>A0A382D9P9_9ZZZZ</name>
<keyword evidence="6" id="KW-0862">Zinc</keyword>
<keyword evidence="1" id="KW-0031">Aminopeptidase</keyword>
<dbReference type="AlphaFoldDB" id="A0A382D9P9"/>
<dbReference type="GO" id="GO:0004177">
    <property type="term" value="F:aminopeptidase activity"/>
    <property type="evidence" value="ECO:0007669"/>
    <property type="project" value="UniProtKB-KW"/>
</dbReference>
<dbReference type="Gene3D" id="3.50.30.30">
    <property type="match status" value="1"/>
</dbReference>
<dbReference type="InterPro" id="IPR046450">
    <property type="entry name" value="PA_dom_sf"/>
</dbReference>
<gene>
    <name evidence="8" type="ORF">METZ01_LOCUS187177</name>
</gene>
<dbReference type="GO" id="GO:0008235">
    <property type="term" value="F:metalloexopeptidase activity"/>
    <property type="evidence" value="ECO:0007669"/>
    <property type="project" value="InterPro"/>
</dbReference>